<comment type="subcellular location">
    <subcellularLocation>
        <location evidence="1">Membrane</location>
        <topology evidence="1">Multi-pass membrane protein</topology>
    </subcellularLocation>
</comment>
<dbReference type="GO" id="GO:0015174">
    <property type="term" value="F:basic amino acid transmembrane transporter activity"/>
    <property type="evidence" value="ECO:0007669"/>
    <property type="project" value="TreeGrafter"/>
</dbReference>
<dbReference type="OrthoDB" id="8048523at2759"/>
<evidence type="ECO:0000256" key="2">
    <source>
        <dbReference type="ARBA" id="ARBA00022692"/>
    </source>
</evidence>
<dbReference type="PANTHER" id="PTHR16201">
    <property type="entry name" value="SEVEN TRANSMEMBRANE PROTEIN 1-RELATED"/>
    <property type="match status" value="1"/>
</dbReference>
<feature type="transmembrane region" description="Helical" evidence="6">
    <location>
        <begin position="52"/>
        <end position="74"/>
    </location>
</feature>
<feature type="transmembrane region" description="Helical" evidence="6">
    <location>
        <begin position="163"/>
        <end position="181"/>
    </location>
</feature>
<feature type="transmembrane region" description="Helical" evidence="6">
    <location>
        <begin position="229"/>
        <end position="247"/>
    </location>
</feature>
<dbReference type="Proteomes" id="UP000887568">
    <property type="component" value="Unplaced"/>
</dbReference>
<dbReference type="SMART" id="SM00679">
    <property type="entry name" value="CTNS"/>
    <property type="match status" value="2"/>
</dbReference>
<keyword evidence="3 6" id="KW-1133">Transmembrane helix</keyword>
<organism evidence="7 8">
    <name type="scientific">Patiria miniata</name>
    <name type="common">Bat star</name>
    <name type="synonym">Asterina miniata</name>
    <dbReference type="NCBI Taxonomy" id="46514"/>
    <lineage>
        <taxon>Eukaryota</taxon>
        <taxon>Metazoa</taxon>
        <taxon>Echinodermata</taxon>
        <taxon>Eleutherozoa</taxon>
        <taxon>Asterozoa</taxon>
        <taxon>Asteroidea</taxon>
        <taxon>Valvatacea</taxon>
        <taxon>Valvatida</taxon>
        <taxon>Asterinidae</taxon>
        <taxon>Patiria</taxon>
    </lineage>
</organism>
<dbReference type="EnsemblMetazoa" id="XM_038219324.1">
    <property type="protein sequence ID" value="XP_038075252.1"/>
    <property type="gene ID" value="LOC119743016"/>
</dbReference>
<protein>
    <submittedName>
        <fullName evidence="7">Uncharacterized protein</fullName>
    </submittedName>
</protein>
<keyword evidence="8" id="KW-1185">Reference proteome</keyword>
<dbReference type="InterPro" id="IPR006603">
    <property type="entry name" value="PQ-loop_rpt"/>
</dbReference>
<dbReference type="FunFam" id="1.20.1280.290:FF:000009">
    <property type="entry name" value="PQ loop repeat family protein"/>
    <property type="match status" value="1"/>
</dbReference>
<dbReference type="Pfam" id="PF04193">
    <property type="entry name" value="PQ-loop"/>
    <property type="match status" value="2"/>
</dbReference>
<keyword evidence="4 6" id="KW-0472">Membrane</keyword>
<keyword evidence="2 6" id="KW-0812">Transmembrane</keyword>
<name>A0A914BIJ5_PATMI</name>
<dbReference type="OMA" id="ISQCVYY"/>
<evidence type="ECO:0000313" key="7">
    <source>
        <dbReference type="EnsemblMetazoa" id="XP_038075252.1"/>
    </source>
</evidence>
<evidence type="ECO:0000256" key="3">
    <source>
        <dbReference type="ARBA" id="ARBA00022989"/>
    </source>
</evidence>
<evidence type="ECO:0000256" key="6">
    <source>
        <dbReference type="SAM" id="Phobius"/>
    </source>
</evidence>
<dbReference type="CTD" id="54896"/>
<dbReference type="AlphaFoldDB" id="A0A914BIJ5"/>
<evidence type="ECO:0000256" key="5">
    <source>
        <dbReference type="ARBA" id="ARBA00038039"/>
    </source>
</evidence>
<proteinExistence type="inferred from homology"/>
<dbReference type="Gene3D" id="1.20.1280.290">
    <property type="match status" value="2"/>
</dbReference>
<accession>A0A914BIJ5</accession>
<dbReference type="PANTHER" id="PTHR16201:SF34">
    <property type="entry name" value="LYSOSOMAL AMINO ACID TRANSPORTER 1"/>
    <property type="match status" value="1"/>
</dbReference>
<dbReference type="GO" id="GO:0098852">
    <property type="term" value="C:lytic vacuole membrane"/>
    <property type="evidence" value="ECO:0007669"/>
    <property type="project" value="UniProtKB-ARBA"/>
</dbReference>
<reference evidence="7" key="1">
    <citation type="submission" date="2022-11" db="UniProtKB">
        <authorList>
            <consortium name="EnsemblMetazoa"/>
        </authorList>
    </citation>
    <scope>IDENTIFICATION</scope>
</reference>
<dbReference type="RefSeq" id="XP_038075252.1">
    <property type="nucleotide sequence ID" value="XM_038219324.1"/>
</dbReference>
<sequence>MSLGYAFGAVGEVGGPHVHPLPGVDVNCTEVEHGVPWVWNVFHECVTNDVQYAGFFLGLLSILCWLVVFLPQFYEAFKNGKMDEALSPLFLFCWFLGDVSNLVGSILSNQLGTQIAVAYYYIGMDALVLLQFTYYYIKNRRRRHIGELRVSYDSMAKTNRNQVIYCTGGLLLLASTTWFSLSPWRQAAVHPGSRAAGRTLLGLEESPATICKVPFLSTGDCMFYTDKEIIGYACGCVSAFFYLTSRIPQLYKNFKRKSVEGVAILMFILTVLGNVLYGMSIIMEGTTVVFFVRHFPWLVGSLGTLCFDCTVLVQFRLYRKRPPGYVGIDGDETRGLLTPNRPSDDEGFYRAANGINT</sequence>
<feature type="transmembrane region" description="Helical" evidence="6">
    <location>
        <begin position="86"/>
        <end position="107"/>
    </location>
</feature>
<evidence type="ECO:0000256" key="1">
    <source>
        <dbReference type="ARBA" id="ARBA00004141"/>
    </source>
</evidence>
<feature type="transmembrane region" description="Helical" evidence="6">
    <location>
        <begin position="119"/>
        <end position="137"/>
    </location>
</feature>
<feature type="transmembrane region" description="Helical" evidence="6">
    <location>
        <begin position="259"/>
        <end position="283"/>
    </location>
</feature>
<evidence type="ECO:0000313" key="8">
    <source>
        <dbReference type="Proteomes" id="UP000887568"/>
    </source>
</evidence>
<evidence type="ECO:0000256" key="4">
    <source>
        <dbReference type="ARBA" id="ARBA00023136"/>
    </source>
</evidence>
<comment type="similarity">
    <text evidence="5">Belongs to the laat-1 family.</text>
</comment>
<dbReference type="GeneID" id="119743016"/>
<feature type="transmembrane region" description="Helical" evidence="6">
    <location>
        <begin position="295"/>
        <end position="315"/>
    </location>
</feature>
<dbReference type="InterPro" id="IPR051415">
    <property type="entry name" value="LAAT-1"/>
</dbReference>
<dbReference type="FunFam" id="1.20.1280.290:FF:000038">
    <property type="entry name" value="PQ loop repeat containing 2"/>
    <property type="match status" value="1"/>
</dbReference>